<dbReference type="SMR" id="A0A482WXZ0"/>
<feature type="compositionally biased region" description="Basic and acidic residues" evidence="8">
    <location>
        <begin position="400"/>
        <end position="410"/>
    </location>
</feature>
<dbReference type="InterPro" id="IPR013083">
    <property type="entry name" value="Znf_RING/FYVE/PHD"/>
</dbReference>
<dbReference type="InterPro" id="IPR051118">
    <property type="entry name" value="LST-2"/>
</dbReference>
<dbReference type="EMBL" id="QKKF02022267">
    <property type="protein sequence ID" value="RZF38467.1"/>
    <property type="molecule type" value="Genomic_DNA"/>
</dbReference>
<feature type="compositionally biased region" description="Polar residues" evidence="8">
    <location>
        <begin position="434"/>
        <end position="452"/>
    </location>
</feature>
<feature type="domain" description="FYVE-type" evidence="9">
    <location>
        <begin position="781"/>
        <end position="841"/>
    </location>
</feature>
<comment type="caution">
    <text evidence="10">The sequence shown here is derived from an EMBL/GenBank/DDBJ whole genome shotgun (WGS) entry which is preliminary data.</text>
</comment>
<feature type="compositionally biased region" description="Pro residues" evidence="8">
    <location>
        <begin position="767"/>
        <end position="779"/>
    </location>
</feature>
<name>A0A482WXZ0_LAOST</name>
<dbReference type="InterPro" id="IPR000306">
    <property type="entry name" value="Znf_FYVE"/>
</dbReference>
<feature type="compositionally biased region" description="Polar residues" evidence="8">
    <location>
        <begin position="415"/>
        <end position="424"/>
    </location>
</feature>
<dbReference type="PANTHER" id="PTHR46465">
    <property type="entry name" value="LATERAL SIGNALING TARGET PROTEIN 2 HOMOLOG"/>
    <property type="match status" value="1"/>
</dbReference>
<evidence type="ECO:0000256" key="5">
    <source>
        <dbReference type="ARBA" id="ARBA00022771"/>
    </source>
</evidence>
<dbReference type="Gene3D" id="3.30.40.10">
    <property type="entry name" value="Zinc/RING finger domain, C3HC4 (zinc finger)"/>
    <property type="match status" value="1"/>
</dbReference>
<accession>A0A482WXZ0</accession>
<comment type="similarity">
    <text evidence="2">Belongs to the lst-2 family.</text>
</comment>
<dbReference type="CDD" id="cd15731">
    <property type="entry name" value="FYVE_LST2"/>
    <property type="match status" value="1"/>
</dbReference>
<dbReference type="PROSITE" id="PS50178">
    <property type="entry name" value="ZF_FYVE"/>
    <property type="match status" value="1"/>
</dbReference>
<evidence type="ECO:0000256" key="4">
    <source>
        <dbReference type="ARBA" id="ARBA00022723"/>
    </source>
</evidence>
<protein>
    <recommendedName>
        <fullName evidence="3">Lateral signaling target protein 2 homolog</fullName>
    </recommendedName>
</protein>
<evidence type="ECO:0000256" key="7">
    <source>
        <dbReference type="PROSITE-ProRule" id="PRU00091"/>
    </source>
</evidence>
<dbReference type="InParanoid" id="A0A482WXZ0"/>
<dbReference type="GO" id="GO:0008270">
    <property type="term" value="F:zinc ion binding"/>
    <property type="evidence" value="ECO:0007669"/>
    <property type="project" value="UniProtKB-KW"/>
</dbReference>
<feature type="compositionally biased region" description="Acidic residues" evidence="8">
    <location>
        <begin position="320"/>
        <end position="332"/>
    </location>
</feature>
<keyword evidence="11" id="KW-1185">Reference proteome</keyword>
<evidence type="ECO:0000313" key="10">
    <source>
        <dbReference type="EMBL" id="RZF38467.1"/>
    </source>
</evidence>
<dbReference type="SUPFAM" id="SSF57903">
    <property type="entry name" value="FYVE/PHD zinc finger"/>
    <property type="match status" value="1"/>
</dbReference>
<proteinExistence type="inferred from homology"/>
<dbReference type="Proteomes" id="UP000291343">
    <property type="component" value="Unassembled WGS sequence"/>
</dbReference>
<sequence length="853" mass="94297">MFLSSQIRTFPTKMDSIRKWFYRPRRDDTSLLAQFFYADDALNLVAAELDSFDGRKDPERCTLLVNHLRQCQDKVLTICNKIMDELIPDERADRDFRVKFPDDVMQDNLAGQLWFGAECLAAGSSIMNREGESGEMRPLAKALTKALENVRNLLREAALRVNVVLPAHDLSHDRLVESLKMFDRLLAQFELCYVSAMVPVKTVKEYELQQCVIVLFSETLNRALEKRLLSREQVDQYDPALMFTIPRLAIVAGLLVFPEGPLSLDDNPQNMSEMFRPFRTLLVKIRELLWTLSDGELLKLEMMLCSCEELSKSPISEVDISSEVDDNSEECAAETSECETVRESLDERTLNNDDCVFDCDTTKEDAAEPEQSGTSKANDEDSNSFSSLLDSGLGNTQSGSERDSLSDRSPDAPADSNQATSSGPTEEDCDNMLKPSTTEQNQSTSVEPWSHDNTNSVNSFSLNGQWTLPVIPCSCSQSGSINEDVSMTHRGLINRGIPQDDGSYLICGSSPTACDCCQRAQSAAPSSSSDDHHPAFVHPVVDAKSRRIILPNGASIYFDRSPPRTGPRCWKKKADRKQPPQPAGETSVDLQVRYADNWNALSHSTTAAADSRPIPAANMEVSHSLSSSCSSCTCSVPSGSYCMSSDTSSFNSEYQDEEEVALAVRAAEDASSEARSKFRSSEDLIHRLFVCIAGVADQLQTNFAGDLRNILKSVFLINSSDKTDTDENEDIQGAECCENGEEALVWGESERAAAAAAEAAAQEDEPPPQPQPQSPPPWVPDDAAPTCMSCQATFTVVRRRHHCRNCGKVFCARCSSNSVPLPRFGHLKPVRVCNRCFVYHVTPFLIDQITSVS</sequence>
<dbReference type="Pfam" id="PF01363">
    <property type="entry name" value="FYVE"/>
    <property type="match status" value="1"/>
</dbReference>
<evidence type="ECO:0000256" key="6">
    <source>
        <dbReference type="ARBA" id="ARBA00022833"/>
    </source>
</evidence>
<feature type="region of interest" description="Disordered" evidence="8">
    <location>
        <begin position="561"/>
        <end position="588"/>
    </location>
</feature>
<comment type="function">
    <text evidence="1">Negative regulator of epidermal growth factor receptor (EGFR) signaling.</text>
</comment>
<keyword evidence="6" id="KW-0862">Zinc</keyword>
<organism evidence="10 11">
    <name type="scientific">Laodelphax striatellus</name>
    <name type="common">Small brown planthopper</name>
    <name type="synonym">Delphax striatella</name>
    <dbReference type="NCBI Taxonomy" id="195883"/>
    <lineage>
        <taxon>Eukaryota</taxon>
        <taxon>Metazoa</taxon>
        <taxon>Ecdysozoa</taxon>
        <taxon>Arthropoda</taxon>
        <taxon>Hexapoda</taxon>
        <taxon>Insecta</taxon>
        <taxon>Pterygota</taxon>
        <taxon>Neoptera</taxon>
        <taxon>Paraneoptera</taxon>
        <taxon>Hemiptera</taxon>
        <taxon>Auchenorrhyncha</taxon>
        <taxon>Fulgoroidea</taxon>
        <taxon>Delphacidae</taxon>
        <taxon>Criomorphinae</taxon>
        <taxon>Laodelphax</taxon>
    </lineage>
</organism>
<feature type="region of interest" description="Disordered" evidence="8">
    <location>
        <begin position="755"/>
        <end position="780"/>
    </location>
</feature>
<dbReference type="SMART" id="SM00064">
    <property type="entry name" value="FYVE"/>
    <property type="match status" value="1"/>
</dbReference>
<feature type="region of interest" description="Disordered" evidence="8">
    <location>
        <begin position="364"/>
        <end position="452"/>
    </location>
</feature>
<evidence type="ECO:0000256" key="1">
    <source>
        <dbReference type="ARBA" id="ARBA00003580"/>
    </source>
</evidence>
<dbReference type="InterPro" id="IPR043269">
    <property type="entry name" value="FYVE_LST2"/>
</dbReference>
<evidence type="ECO:0000259" key="9">
    <source>
        <dbReference type="PROSITE" id="PS50178"/>
    </source>
</evidence>
<evidence type="ECO:0000313" key="11">
    <source>
        <dbReference type="Proteomes" id="UP000291343"/>
    </source>
</evidence>
<evidence type="ECO:0000256" key="3">
    <source>
        <dbReference type="ARBA" id="ARBA00019870"/>
    </source>
</evidence>
<dbReference type="InterPro" id="IPR011011">
    <property type="entry name" value="Znf_FYVE_PHD"/>
</dbReference>
<keyword evidence="4" id="KW-0479">Metal-binding</keyword>
<dbReference type="GO" id="GO:0031901">
    <property type="term" value="C:early endosome membrane"/>
    <property type="evidence" value="ECO:0007669"/>
    <property type="project" value="TreeGrafter"/>
</dbReference>
<feature type="compositionally biased region" description="Polar residues" evidence="8">
    <location>
        <begin position="383"/>
        <end position="399"/>
    </location>
</feature>
<keyword evidence="5 7" id="KW-0863">Zinc-finger</keyword>
<evidence type="ECO:0000256" key="2">
    <source>
        <dbReference type="ARBA" id="ARBA00008755"/>
    </source>
</evidence>
<dbReference type="InterPro" id="IPR017455">
    <property type="entry name" value="Znf_FYVE-rel"/>
</dbReference>
<dbReference type="OrthoDB" id="20035at2759"/>
<reference evidence="10 11" key="1">
    <citation type="journal article" date="2017" name="Gigascience">
        <title>Genome sequence of the small brown planthopper, Laodelphax striatellus.</title>
        <authorList>
            <person name="Zhu J."/>
            <person name="Jiang F."/>
            <person name="Wang X."/>
            <person name="Yang P."/>
            <person name="Bao Y."/>
            <person name="Zhao W."/>
            <person name="Wang W."/>
            <person name="Lu H."/>
            <person name="Wang Q."/>
            <person name="Cui N."/>
            <person name="Li J."/>
            <person name="Chen X."/>
            <person name="Luo L."/>
            <person name="Yu J."/>
            <person name="Kang L."/>
            <person name="Cui F."/>
        </authorList>
    </citation>
    <scope>NUCLEOTIDE SEQUENCE [LARGE SCALE GENOMIC DNA]</scope>
    <source>
        <strain evidence="10">Lst14</strain>
    </source>
</reference>
<dbReference type="FunCoup" id="A0A482WXZ0">
    <property type="interactions" value="154"/>
</dbReference>
<feature type="region of interest" description="Disordered" evidence="8">
    <location>
        <begin position="318"/>
        <end position="338"/>
    </location>
</feature>
<evidence type="ECO:0000256" key="8">
    <source>
        <dbReference type="SAM" id="MobiDB-lite"/>
    </source>
</evidence>
<dbReference type="AlphaFoldDB" id="A0A482WXZ0"/>
<dbReference type="PANTHER" id="PTHR46465:SF2">
    <property type="entry name" value="LATERAL SIGNALING TARGET PROTEIN 2 HOMOLOG"/>
    <property type="match status" value="1"/>
</dbReference>
<gene>
    <name evidence="10" type="ORF">LSTR_LSTR011957</name>
</gene>